<accession>A0A2N0BCD5</accession>
<dbReference type="EMBL" id="NPEF01000023">
    <property type="protein sequence ID" value="PJZ94210.1"/>
    <property type="molecule type" value="Genomic_DNA"/>
</dbReference>
<accession>A0A2N0BLK2</accession>
<comment type="caution">
    <text evidence="1">The sequence shown here is derived from an EMBL/GenBank/DDBJ whole genome shotgun (WGS) entry which is preliminary data.</text>
</comment>
<reference evidence="1" key="1">
    <citation type="submission" date="2017-07" db="EMBL/GenBank/DDBJ databases">
        <title>Leptospira spp. isolated from tropical soils.</title>
        <authorList>
            <person name="Thibeaux R."/>
            <person name="Iraola G."/>
            <person name="Ferres I."/>
            <person name="Bierque E."/>
            <person name="Girault D."/>
            <person name="Soupe-Gilbert M.-E."/>
            <person name="Picardeau M."/>
            <person name="Goarant C."/>
        </authorList>
    </citation>
    <scope>NUCLEOTIDE SEQUENCE [LARGE SCALE GENOMIC DNA]</scope>
    <source>
        <strain evidence="1">ATI7-C-A5</strain>
    </source>
</reference>
<name>A0A2N0BLK2_9LEPT</name>
<protein>
    <submittedName>
        <fullName evidence="1">Uncharacterized protein</fullName>
    </submittedName>
</protein>
<evidence type="ECO:0000313" key="1">
    <source>
        <dbReference type="EMBL" id="PJZ94210.1"/>
    </source>
</evidence>
<gene>
    <name evidence="1" type="ORF">CH379_03725</name>
</gene>
<proteinExistence type="predicted"/>
<dbReference type="AlphaFoldDB" id="A0A2N0BLK2"/>
<sequence>MSRDDFGAVPKNETRFEKSEFVSVRRTKRIRVKTEKAGGEFSRSVLGRRVVNHFTNRKCLKIW</sequence>
<organism evidence="1">
    <name type="scientific">Leptospira ellisii</name>
    <dbReference type="NCBI Taxonomy" id="2023197"/>
    <lineage>
        <taxon>Bacteria</taxon>
        <taxon>Pseudomonadati</taxon>
        <taxon>Spirochaetota</taxon>
        <taxon>Spirochaetia</taxon>
        <taxon>Leptospirales</taxon>
        <taxon>Leptospiraceae</taxon>
        <taxon>Leptospira</taxon>
    </lineage>
</organism>